<gene>
    <name evidence="1" type="ORF">NCTC11679_02246</name>
</gene>
<accession>A0A378BZ89</accession>
<dbReference type="Proteomes" id="UP000255239">
    <property type="component" value="Unassembled WGS sequence"/>
</dbReference>
<organism evidence="1 2">
    <name type="scientific">Klebsiella pneumoniae</name>
    <dbReference type="NCBI Taxonomy" id="573"/>
    <lineage>
        <taxon>Bacteria</taxon>
        <taxon>Pseudomonadati</taxon>
        <taxon>Pseudomonadota</taxon>
        <taxon>Gammaproteobacteria</taxon>
        <taxon>Enterobacterales</taxon>
        <taxon>Enterobacteriaceae</taxon>
        <taxon>Klebsiella/Raoultella group</taxon>
        <taxon>Klebsiella</taxon>
        <taxon>Klebsiella pneumoniae complex</taxon>
    </lineage>
</organism>
<dbReference type="AlphaFoldDB" id="A0A378BZ89"/>
<reference evidence="1 2" key="1">
    <citation type="submission" date="2018-06" db="EMBL/GenBank/DDBJ databases">
        <authorList>
            <consortium name="Pathogen Informatics"/>
            <person name="Doyle S."/>
        </authorList>
    </citation>
    <scope>NUCLEOTIDE SEQUENCE [LARGE SCALE GENOMIC DNA]</scope>
    <source>
        <strain evidence="1 2">NCTC11679</strain>
    </source>
</reference>
<evidence type="ECO:0000313" key="2">
    <source>
        <dbReference type="Proteomes" id="UP000255239"/>
    </source>
</evidence>
<protein>
    <submittedName>
        <fullName evidence="1">Shikimate 5-dehydrogenase</fullName>
    </submittedName>
</protein>
<dbReference type="EMBL" id="UGMG01000001">
    <property type="protein sequence ID" value="STV57082.1"/>
    <property type="molecule type" value="Genomic_DNA"/>
</dbReference>
<sequence>MVISGNTRLIAHLGYPTASFKAPMIYNPWFVDQQVDVKVVPMGGQAGGLRRVYSAAVYDDQHHRRAGDDAA</sequence>
<name>A0A378BZ89_KLEPN</name>
<proteinExistence type="predicted"/>
<evidence type="ECO:0000313" key="1">
    <source>
        <dbReference type="EMBL" id="STV57082.1"/>
    </source>
</evidence>